<evidence type="ECO:0000313" key="2">
    <source>
        <dbReference type="EMBL" id="ELR24972.1"/>
    </source>
</evidence>
<feature type="chain" id="PRO_5003991262" evidence="1">
    <location>
        <begin position="22"/>
        <end position="475"/>
    </location>
</feature>
<evidence type="ECO:0000256" key="1">
    <source>
        <dbReference type="SAM" id="SignalP"/>
    </source>
</evidence>
<dbReference type="Gene3D" id="3.40.50.11350">
    <property type="match status" value="1"/>
</dbReference>
<evidence type="ECO:0000313" key="3">
    <source>
        <dbReference type="Proteomes" id="UP000011083"/>
    </source>
</evidence>
<dbReference type="VEuPathDB" id="AmoebaDB:ACA1_301740"/>
<proteinExistence type="predicted"/>
<dbReference type="KEGG" id="acan:ACA1_301740"/>
<dbReference type="AlphaFoldDB" id="L8HID5"/>
<keyword evidence="3" id="KW-1185">Reference proteome</keyword>
<dbReference type="Proteomes" id="UP000011083">
    <property type="component" value="Unassembled WGS sequence"/>
</dbReference>
<reference evidence="2 3" key="1">
    <citation type="journal article" date="2013" name="Genome Biol.">
        <title>Genome of Acanthamoeba castellanii highlights extensive lateral gene transfer and early evolution of tyrosine kinase signaling.</title>
        <authorList>
            <person name="Clarke M."/>
            <person name="Lohan A.J."/>
            <person name="Liu B."/>
            <person name="Lagkouvardos I."/>
            <person name="Roy S."/>
            <person name="Zafar N."/>
            <person name="Bertelli C."/>
            <person name="Schilde C."/>
            <person name="Kianianmomeni A."/>
            <person name="Burglin T.R."/>
            <person name="Frech C."/>
            <person name="Turcotte B."/>
            <person name="Kopec K.O."/>
            <person name="Synnott J.M."/>
            <person name="Choo C."/>
            <person name="Paponov I."/>
            <person name="Finkler A."/>
            <person name="Soon Heng Tan C."/>
            <person name="Hutchins A.P."/>
            <person name="Weinmeier T."/>
            <person name="Rattei T."/>
            <person name="Chu J.S."/>
            <person name="Gimenez G."/>
            <person name="Irimia M."/>
            <person name="Rigden D.J."/>
            <person name="Fitzpatrick D.A."/>
            <person name="Lorenzo-Morales J."/>
            <person name="Bateman A."/>
            <person name="Chiu C.H."/>
            <person name="Tang P."/>
            <person name="Hegemann P."/>
            <person name="Fromm H."/>
            <person name="Raoult D."/>
            <person name="Greub G."/>
            <person name="Miranda-Saavedra D."/>
            <person name="Chen N."/>
            <person name="Nash P."/>
            <person name="Ginger M.L."/>
            <person name="Horn M."/>
            <person name="Schaap P."/>
            <person name="Caler L."/>
            <person name="Loftus B."/>
        </authorList>
    </citation>
    <scope>NUCLEOTIDE SEQUENCE [LARGE SCALE GENOMIC DNA]</scope>
    <source>
        <strain evidence="2 3">Neff</strain>
    </source>
</reference>
<organism evidence="2 3">
    <name type="scientific">Acanthamoeba castellanii (strain ATCC 30010 / Neff)</name>
    <dbReference type="NCBI Taxonomy" id="1257118"/>
    <lineage>
        <taxon>Eukaryota</taxon>
        <taxon>Amoebozoa</taxon>
        <taxon>Discosea</taxon>
        <taxon>Longamoebia</taxon>
        <taxon>Centramoebida</taxon>
        <taxon>Acanthamoebidae</taxon>
        <taxon>Acanthamoeba</taxon>
    </lineage>
</organism>
<feature type="signal peptide" evidence="1">
    <location>
        <begin position="1"/>
        <end position="21"/>
    </location>
</feature>
<gene>
    <name evidence="2" type="ORF">ACA1_301740</name>
</gene>
<dbReference type="GeneID" id="14926010"/>
<sequence length="475" mass="54528">MASMHRSLALLCLLALGLVFAYYRLLITSHQQQDERFFAAEFDDSPEAEEIESDAEVRPHEARTYELRPYERRGLKRSADHQPSEFFREQVAKPLPWEWDLRHLTAHSFPITASSPSSATTGGRWLRDVASLDDLMAKYAVLHQRILSGELPPRYVVFVSNPEYGYGNIDWPQSLNVQIAHRKDFKGAAPMVANLDHRDLFEPPPGVQWDLTAPLRSRFTKAQQANATKRFREFPTVGVCEDLYEWEHDVEWVYIAGWDYFATFLLNNDYHDNVNRVLRPFHDQLLYVVANALRIIHPTLSIKSATESVRDRLFAPYRNEGILGIHLRTSHPEIPVTPSLIVQMIRCGLTSGYKVWYLATEDKIWYNRFAELLRQHDTGLAVDDFGSLSGTDRPEPRRRVKLLFLDRNVTKRNSIEGARNALSDMFLLTACDDFMMLWGTTFGRLVSAIGGFKVNFPRHCPYVTNEPGADELGAL</sequence>
<accession>L8HID5</accession>
<dbReference type="EMBL" id="KB007808">
    <property type="protein sequence ID" value="ELR24972.1"/>
    <property type="molecule type" value="Genomic_DNA"/>
</dbReference>
<keyword evidence="1" id="KW-0732">Signal</keyword>
<dbReference type="RefSeq" id="XP_004356991.1">
    <property type="nucleotide sequence ID" value="XM_004356936.1"/>
</dbReference>
<name>L8HID5_ACACF</name>
<protein>
    <submittedName>
        <fullName evidence="2">Uncharacterized protein</fullName>
    </submittedName>
</protein>